<dbReference type="InParanoid" id="A0A067QUM3"/>
<feature type="compositionally biased region" description="Polar residues" evidence="1">
    <location>
        <begin position="97"/>
        <end position="110"/>
    </location>
</feature>
<reference evidence="2 3" key="1">
    <citation type="journal article" date="2014" name="Nat. Commun.">
        <title>Molecular traces of alternative social organization in a termite genome.</title>
        <authorList>
            <person name="Terrapon N."/>
            <person name="Li C."/>
            <person name="Robertson H.M."/>
            <person name="Ji L."/>
            <person name="Meng X."/>
            <person name="Booth W."/>
            <person name="Chen Z."/>
            <person name="Childers C.P."/>
            <person name="Glastad K.M."/>
            <person name="Gokhale K."/>
            <person name="Gowin J."/>
            <person name="Gronenberg W."/>
            <person name="Hermansen R.A."/>
            <person name="Hu H."/>
            <person name="Hunt B.G."/>
            <person name="Huylmans A.K."/>
            <person name="Khalil S.M."/>
            <person name="Mitchell R.D."/>
            <person name="Munoz-Torres M.C."/>
            <person name="Mustard J.A."/>
            <person name="Pan H."/>
            <person name="Reese J.T."/>
            <person name="Scharf M.E."/>
            <person name="Sun F."/>
            <person name="Vogel H."/>
            <person name="Xiao J."/>
            <person name="Yang W."/>
            <person name="Yang Z."/>
            <person name="Yang Z."/>
            <person name="Zhou J."/>
            <person name="Zhu J."/>
            <person name="Brent C.S."/>
            <person name="Elsik C.G."/>
            <person name="Goodisman M.A."/>
            <person name="Liberles D.A."/>
            <person name="Roe R.M."/>
            <person name="Vargo E.L."/>
            <person name="Vilcinskas A."/>
            <person name="Wang J."/>
            <person name="Bornberg-Bauer E."/>
            <person name="Korb J."/>
            <person name="Zhang G."/>
            <person name="Liebig J."/>
        </authorList>
    </citation>
    <scope>NUCLEOTIDE SEQUENCE [LARGE SCALE GENOMIC DNA]</scope>
    <source>
        <tissue evidence="2">Whole organism</tissue>
    </source>
</reference>
<keyword evidence="3" id="KW-1185">Reference proteome</keyword>
<accession>A0A067QUM3</accession>
<name>A0A067QUM3_ZOONE</name>
<organism evidence="2 3">
    <name type="scientific">Zootermopsis nevadensis</name>
    <name type="common">Dampwood termite</name>
    <dbReference type="NCBI Taxonomy" id="136037"/>
    <lineage>
        <taxon>Eukaryota</taxon>
        <taxon>Metazoa</taxon>
        <taxon>Ecdysozoa</taxon>
        <taxon>Arthropoda</taxon>
        <taxon>Hexapoda</taxon>
        <taxon>Insecta</taxon>
        <taxon>Pterygota</taxon>
        <taxon>Neoptera</taxon>
        <taxon>Polyneoptera</taxon>
        <taxon>Dictyoptera</taxon>
        <taxon>Blattodea</taxon>
        <taxon>Blattoidea</taxon>
        <taxon>Termitoidae</taxon>
        <taxon>Termopsidae</taxon>
        <taxon>Zootermopsis</taxon>
    </lineage>
</organism>
<gene>
    <name evidence="2" type="ORF">L798_12361</name>
</gene>
<dbReference type="EMBL" id="KK852918">
    <property type="protein sequence ID" value="KDR13852.1"/>
    <property type="molecule type" value="Genomic_DNA"/>
</dbReference>
<evidence type="ECO:0000256" key="1">
    <source>
        <dbReference type="SAM" id="MobiDB-lite"/>
    </source>
</evidence>
<dbReference type="Proteomes" id="UP000027135">
    <property type="component" value="Unassembled WGS sequence"/>
</dbReference>
<sequence length="119" mass="12596">MSEDERIPSYVFIPVTHLFPADTFAPISIRSRMTLVWPCLAAWCRAERPSLSAIVSLAPFAISISTKVASPSSAACSNGSFPAWSATLASVPESSSICSTTGSPYSTAATSELHLPMSR</sequence>
<evidence type="ECO:0000313" key="3">
    <source>
        <dbReference type="Proteomes" id="UP000027135"/>
    </source>
</evidence>
<dbReference type="AlphaFoldDB" id="A0A067QUM3"/>
<proteinExistence type="predicted"/>
<evidence type="ECO:0000313" key="2">
    <source>
        <dbReference type="EMBL" id="KDR13852.1"/>
    </source>
</evidence>
<feature type="region of interest" description="Disordered" evidence="1">
    <location>
        <begin position="97"/>
        <end position="119"/>
    </location>
</feature>
<protein>
    <submittedName>
        <fullName evidence="2">Uncharacterized protein</fullName>
    </submittedName>
</protein>